<evidence type="ECO:0000259" key="4">
    <source>
        <dbReference type="SMART" id="SM00244"/>
    </source>
</evidence>
<feature type="domain" description="Band 7" evidence="4">
    <location>
        <begin position="32"/>
        <end position="210"/>
    </location>
</feature>
<evidence type="ECO:0000313" key="5">
    <source>
        <dbReference type="EMBL" id="QCC45998.1"/>
    </source>
</evidence>
<keyword evidence="5" id="KW-0614">Plasmid</keyword>
<dbReference type="Proteomes" id="UP000296216">
    <property type="component" value="Plasmid pHSAL1"/>
</dbReference>
<keyword evidence="3" id="KW-1133">Transmembrane helix</keyword>
<evidence type="ECO:0000256" key="1">
    <source>
        <dbReference type="ARBA" id="ARBA00008164"/>
    </source>
</evidence>
<keyword evidence="3" id="KW-0472">Membrane</keyword>
<gene>
    <name evidence="5" type="ORF">HBSAL_12085</name>
</gene>
<dbReference type="GO" id="GO:0005886">
    <property type="term" value="C:plasma membrane"/>
    <property type="evidence" value="ECO:0007669"/>
    <property type="project" value="InterPro"/>
</dbReference>
<dbReference type="SUPFAM" id="SSF117892">
    <property type="entry name" value="Band 7/SPFH domain"/>
    <property type="match status" value="1"/>
</dbReference>
<dbReference type="InterPro" id="IPR000163">
    <property type="entry name" value="Prohibitin"/>
</dbReference>
<keyword evidence="2" id="KW-0175">Coiled coil</keyword>
<organism evidence="5 6">
    <name type="scientific">Halobacterium salinarum (strain ATCC 33171 / DSM 3754 / JCM 8978 / NBRC 102687 / NCIMB 764 / 91-R6)</name>
    <dbReference type="NCBI Taxonomy" id="2597657"/>
    <lineage>
        <taxon>Archaea</taxon>
        <taxon>Methanobacteriati</taxon>
        <taxon>Methanobacteriota</taxon>
        <taxon>Stenosarchaea group</taxon>
        <taxon>Halobacteria</taxon>
        <taxon>Halobacteriales</taxon>
        <taxon>Halobacteriaceae</taxon>
        <taxon>Halobacterium</taxon>
    </lineage>
</organism>
<keyword evidence="3" id="KW-0812">Transmembrane</keyword>
<dbReference type="Pfam" id="PF01145">
    <property type="entry name" value="Band_7"/>
    <property type="match status" value="1"/>
</dbReference>
<reference evidence="5 6" key="1">
    <citation type="journal article" date="2019" name="Microbiol. Resour. Announc.">
        <title>The Genome Sequence of the Halobacterium salinarum Type Strain Is Closely Related to That of Laboratory Strains NRC-1 and R1.</title>
        <authorList>
            <person name="Pfeiffer F."/>
            <person name="Marchfelder A."/>
            <person name="Habermann B."/>
            <person name="Dyall-Smith M.L."/>
        </authorList>
    </citation>
    <scope>NUCLEOTIDE SEQUENCE [LARGE SCALE GENOMIC DNA]</scope>
    <source>
        <strain evidence="6">ATCC 33171 / DSM 3754 / JCM 8978 / NBRC 102687 / NCIMB 764 / 91-R6</strain>
        <plasmid evidence="6">phsal1</plasmid>
    </source>
</reference>
<dbReference type="AlphaFoldDB" id="A0A4D6GYV0"/>
<dbReference type="CDD" id="cd03401">
    <property type="entry name" value="SPFH_prohibitin"/>
    <property type="match status" value="1"/>
</dbReference>
<proteinExistence type="inferred from homology"/>
<dbReference type="EMBL" id="CP038632">
    <property type="protein sequence ID" value="QCC45998.1"/>
    <property type="molecule type" value="Genomic_DNA"/>
</dbReference>
<geneLocation type="plasmid" evidence="6">
    <name>phsal1</name>
</geneLocation>
<dbReference type="InterPro" id="IPR043202">
    <property type="entry name" value="Band-7_stomatin-like"/>
</dbReference>
<sequence length="295" mass="31946">MLNTTVMKSLQLKVGAVVGAFVLVTVLVGGGLAWNPVQEGNIEVVKEWGASTGETLEPGANVIVPIKQSTAVVPVRPQEYTMANEKQEGAEARDDSVEVLTNDGVSVNVDVTIRYRVNKTEAATFYDEYKDVSQAEARLIRPTTQDVLRTEGGDIDTTEIYTGAGQKQMAAAVKKALETEAVGSGLIIEAVQIRNIKLPGQYADAVEKKEVEKQNIEKKQNSIQVAKAEAERKRVQAKGEAEANEIVAESLKDNPELIKIRYIEALNQDNSTIYVGAGSQAGITLTKDVDEENKS</sequence>
<dbReference type="SMART" id="SM00244">
    <property type="entry name" value="PHB"/>
    <property type="match status" value="1"/>
</dbReference>
<accession>A0A4D6GYV0</accession>
<evidence type="ECO:0000313" key="6">
    <source>
        <dbReference type="Proteomes" id="UP000296216"/>
    </source>
</evidence>
<dbReference type="InterPro" id="IPR001107">
    <property type="entry name" value="Band_7"/>
</dbReference>
<dbReference type="PANTHER" id="PTHR10264">
    <property type="entry name" value="BAND 7 PROTEIN-RELATED"/>
    <property type="match status" value="1"/>
</dbReference>
<dbReference type="PRINTS" id="PR00679">
    <property type="entry name" value="PROHIBITIN"/>
</dbReference>
<evidence type="ECO:0000256" key="3">
    <source>
        <dbReference type="SAM" id="Phobius"/>
    </source>
</evidence>
<dbReference type="PANTHER" id="PTHR10264:SF19">
    <property type="entry name" value="AT06885P-RELATED"/>
    <property type="match status" value="1"/>
</dbReference>
<dbReference type="Gene3D" id="3.30.479.30">
    <property type="entry name" value="Band 7 domain"/>
    <property type="match status" value="1"/>
</dbReference>
<feature type="transmembrane region" description="Helical" evidence="3">
    <location>
        <begin position="12"/>
        <end position="34"/>
    </location>
</feature>
<comment type="similarity">
    <text evidence="1">Belongs to the band 7/mec-2 family.</text>
</comment>
<name>A0A4D6GYV0_HALS9</name>
<protein>
    <submittedName>
        <fullName evidence="5">Stomatin family protein</fullName>
    </submittedName>
</protein>
<dbReference type="InterPro" id="IPR036013">
    <property type="entry name" value="Band_7/SPFH_dom_sf"/>
</dbReference>
<evidence type="ECO:0000256" key="2">
    <source>
        <dbReference type="SAM" id="Coils"/>
    </source>
</evidence>
<feature type="coiled-coil region" evidence="2">
    <location>
        <begin position="202"/>
        <end position="245"/>
    </location>
</feature>